<name>A0A3S7GWB1_STAHO</name>
<evidence type="ECO:0000259" key="7">
    <source>
        <dbReference type="Pfam" id="PF00590"/>
    </source>
</evidence>
<keyword evidence="5" id="KW-0627">Porphyrin biosynthesis</keyword>
<evidence type="ECO:0000256" key="3">
    <source>
        <dbReference type="ARBA" id="ARBA00022679"/>
    </source>
</evidence>
<dbReference type="PANTHER" id="PTHR45790">
    <property type="entry name" value="SIROHEME SYNTHASE-RELATED"/>
    <property type="match status" value="1"/>
</dbReference>
<organism evidence="8">
    <name type="scientific">Staphylococcus hominis</name>
    <dbReference type="NCBI Taxonomy" id="1290"/>
    <lineage>
        <taxon>Bacteria</taxon>
        <taxon>Bacillati</taxon>
        <taxon>Bacillota</taxon>
        <taxon>Bacilli</taxon>
        <taxon>Bacillales</taxon>
        <taxon>Staphylococcaceae</taxon>
        <taxon>Staphylococcus</taxon>
    </lineage>
</organism>
<feature type="domain" description="Tetrapyrrole methylase" evidence="7">
    <location>
        <begin position="11"/>
        <end position="220"/>
    </location>
</feature>
<protein>
    <recommendedName>
        <fullName evidence="1">uroporphyrinogen-III C-methyltransferase</fullName>
        <ecNumber evidence="1">2.1.1.107</ecNumber>
    </recommendedName>
</protein>
<dbReference type="AlphaFoldDB" id="A0A3S7GWB1"/>
<dbReference type="InterPro" id="IPR035996">
    <property type="entry name" value="4pyrrol_Methylase_sf"/>
</dbReference>
<evidence type="ECO:0000313" key="8">
    <source>
        <dbReference type="EMBL" id="AVI06619.1"/>
    </source>
</evidence>
<dbReference type="FunFam" id="3.40.1010.10:FF:000001">
    <property type="entry name" value="Siroheme synthase"/>
    <property type="match status" value="1"/>
</dbReference>
<evidence type="ECO:0000313" key="10">
    <source>
        <dbReference type="Proteomes" id="UP000665944"/>
    </source>
</evidence>
<dbReference type="GO" id="GO:0019354">
    <property type="term" value="P:siroheme biosynthetic process"/>
    <property type="evidence" value="ECO:0007669"/>
    <property type="project" value="InterPro"/>
</dbReference>
<evidence type="ECO:0000256" key="6">
    <source>
        <dbReference type="RuleBase" id="RU003960"/>
    </source>
</evidence>
<dbReference type="NCBIfam" id="NF004790">
    <property type="entry name" value="PRK06136.1"/>
    <property type="match status" value="1"/>
</dbReference>
<dbReference type="Proteomes" id="UP000665944">
    <property type="component" value="Unassembled WGS sequence"/>
</dbReference>
<dbReference type="InterPro" id="IPR050161">
    <property type="entry name" value="Siro_Cobalamin_biosynth"/>
</dbReference>
<dbReference type="RefSeq" id="WP_017174960.1">
    <property type="nucleotide sequence ID" value="NZ_CABMJU010000005.1"/>
</dbReference>
<dbReference type="InterPro" id="IPR003043">
    <property type="entry name" value="Uropor_MeTrfase_CS"/>
</dbReference>
<keyword evidence="2 6" id="KW-0489">Methyltransferase</keyword>
<dbReference type="NCBIfam" id="TIGR01469">
    <property type="entry name" value="cobA_cysG_Cterm"/>
    <property type="match status" value="1"/>
</dbReference>
<dbReference type="Gene3D" id="3.40.1010.10">
    <property type="entry name" value="Cobalt-precorrin-4 Transmethylase, Domain 1"/>
    <property type="match status" value="1"/>
</dbReference>
<dbReference type="PROSITE" id="PS00840">
    <property type="entry name" value="SUMT_2"/>
    <property type="match status" value="1"/>
</dbReference>
<dbReference type="EMBL" id="JAGHKT020000002">
    <property type="protein sequence ID" value="MCM5671636.1"/>
    <property type="molecule type" value="Genomic_DNA"/>
</dbReference>
<evidence type="ECO:0000256" key="4">
    <source>
        <dbReference type="ARBA" id="ARBA00022691"/>
    </source>
</evidence>
<dbReference type="Gene3D" id="3.30.950.10">
    <property type="entry name" value="Methyltransferase, Cobalt-precorrin-4 Transmethylase, Domain 2"/>
    <property type="match status" value="1"/>
</dbReference>
<reference evidence="8" key="1">
    <citation type="submission" date="2016-02" db="EMBL/GenBank/DDBJ databases">
        <title>Genomic sequence of a clinical Staphylococcus hominis isolate.</title>
        <authorList>
            <person name="McClure J.M."/>
            <person name="Zhang K."/>
        </authorList>
    </citation>
    <scope>NUCLEOTIDE SEQUENCE</scope>
    <source>
        <strain evidence="8">C34847</strain>
    </source>
</reference>
<dbReference type="EC" id="2.1.1.107" evidence="1"/>
<dbReference type="GO" id="GO:0004851">
    <property type="term" value="F:uroporphyrin-III C-methyltransferase activity"/>
    <property type="evidence" value="ECO:0007669"/>
    <property type="project" value="UniProtKB-EC"/>
</dbReference>
<dbReference type="EMBL" id="CP014567">
    <property type="protein sequence ID" value="AVI06619.1"/>
    <property type="molecule type" value="Genomic_DNA"/>
</dbReference>
<evidence type="ECO:0000313" key="9">
    <source>
        <dbReference type="EMBL" id="MCM5671636.1"/>
    </source>
</evidence>
<dbReference type="GO" id="GO:0032259">
    <property type="term" value="P:methylation"/>
    <property type="evidence" value="ECO:0007669"/>
    <property type="project" value="UniProtKB-KW"/>
</dbReference>
<comment type="similarity">
    <text evidence="6">Belongs to the precorrin methyltransferase family.</text>
</comment>
<dbReference type="InterPro" id="IPR014777">
    <property type="entry name" value="4pyrrole_Mease_sub1"/>
</dbReference>
<dbReference type="InterPro" id="IPR006366">
    <property type="entry name" value="CobA/CysG_C"/>
</dbReference>
<evidence type="ECO:0000256" key="5">
    <source>
        <dbReference type="ARBA" id="ARBA00023244"/>
    </source>
</evidence>
<dbReference type="InterPro" id="IPR014776">
    <property type="entry name" value="4pyrrole_Mease_sub2"/>
</dbReference>
<sequence length="316" mass="35562">MSLVTKSEFGKVYLIGAGPGNPNLLTKQAERLIRQADVILYDRLVNPLILQYAKPTTEIIDVGKKPYTKHIQQEGINLKIVAAAKKYKIVVRLKGGDPAVFGRVTEEIDILKEHQIAYDIVPGVTSASAAVASLDLGLTMRSVAPSVTFSTGHFKDDIDQDMDIRNLANGGTLAIYMGIKRLNDIINQIRRYTKEDYDIAIIFNATCYNETIVVGKLSTIEHQLSKLNMKHDPGICILGHIINYMDDEKIIHSKQTIDETLYVIKGNKDLALSKAEDLSQQYLKCLIQYDETYHSSQKYLYESIITQHQNIKYIEV</sequence>
<evidence type="ECO:0000256" key="2">
    <source>
        <dbReference type="ARBA" id="ARBA00022603"/>
    </source>
</evidence>
<reference evidence="9 10" key="2">
    <citation type="submission" date="2022-06" db="EMBL/GenBank/DDBJ databases">
        <title>Staphylococcus hominis ShoR14 genome sequence.</title>
        <authorList>
            <person name="Yeo C.C."/>
            <person name="Chew C.H."/>
            <person name="Che Hamzah A.M."/>
            <person name="Al-Trad E.I."/>
        </authorList>
    </citation>
    <scope>NUCLEOTIDE SEQUENCE [LARGE SCALE GENOMIC DNA]</scope>
    <source>
        <strain evidence="9 10">ShoR14</strain>
    </source>
</reference>
<keyword evidence="10" id="KW-1185">Reference proteome</keyword>
<evidence type="ECO:0000256" key="1">
    <source>
        <dbReference type="ARBA" id="ARBA00012162"/>
    </source>
</evidence>
<gene>
    <name evidence="9" type="primary">cobA</name>
    <name evidence="8" type="ORF">AZE34_07545</name>
    <name evidence="9" type="ORF">J7T32_002495</name>
</gene>
<proteinExistence type="inferred from homology"/>
<accession>A0A3S7GWB1</accession>
<dbReference type="PANTHER" id="PTHR45790:SF3">
    <property type="entry name" value="S-ADENOSYL-L-METHIONINE-DEPENDENT UROPORPHYRINOGEN III METHYLTRANSFERASE, CHLOROPLASTIC"/>
    <property type="match status" value="1"/>
</dbReference>
<keyword evidence="3 6" id="KW-0808">Transferase</keyword>
<dbReference type="CDD" id="cd11642">
    <property type="entry name" value="SUMT"/>
    <property type="match status" value="1"/>
</dbReference>
<dbReference type="Pfam" id="PF00590">
    <property type="entry name" value="TP_methylase"/>
    <property type="match status" value="1"/>
</dbReference>
<keyword evidence="4" id="KW-0949">S-adenosyl-L-methionine</keyword>
<dbReference type="SUPFAM" id="SSF53790">
    <property type="entry name" value="Tetrapyrrole methylase"/>
    <property type="match status" value="1"/>
</dbReference>
<dbReference type="InterPro" id="IPR000878">
    <property type="entry name" value="4pyrrol_Mease"/>
</dbReference>